<dbReference type="InterPro" id="IPR027843">
    <property type="entry name" value="DUF4440"/>
</dbReference>
<accession>A0A0B8N196</accession>
<dbReference type="RefSeq" id="WP_052086129.1">
    <property type="nucleotide sequence ID" value="NZ_AP017900.1"/>
</dbReference>
<gene>
    <name evidence="2" type="ORF">NS506_06162</name>
    <name evidence="3" type="ORF">NSK11_contig00022-0007</name>
</gene>
<evidence type="ECO:0000313" key="3">
    <source>
        <dbReference type="EMBL" id="GAP27663.1"/>
    </source>
</evidence>
<sequence>MSTTDTTVARFLDRLADAWKTNDGTALAELFTTDGSIINPFGERADGRPAIAAMYTRYFEGMLAGTTTTCTLDTLRPVSDTTALLDAEQIITAFTGETALAVHLSALLHRDGDTWQFIDCRPYVPASRP</sequence>
<proteinExistence type="predicted"/>
<dbReference type="OrthoDB" id="582247at2"/>
<dbReference type="Pfam" id="PF14534">
    <property type="entry name" value="DUF4440"/>
    <property type="match status" value="1"/>
</dbReference>
<dbReference type="InterPro" id="IPR011944">
    <property type="entry name" value="Steroid_delta5-4_isomerase"/>
</dbReference>
<organism evidence="3 4">
    <name type="scientific">Nocardia seriolae</name>
    <dbReference type="NCBI Taxonomy" id="37332"/>
    <lineage>
        <taxon>Bacteria</taxon>
        <taxon>Bacillati</taxon>
        <taxon>Actinomycetota</taxon>
        <taxon>Actinomycetes</taxon>
        <taxon>Mycobacteriales</taxon>
        <taxon>Nocardiaceae</taxon>
        <taxon>Nocardia</taxon>
    </lineage>
</organism>
<dbReference type="NCBIfam" id="TIGR02246">
    <property type="entry name" value="SgcJ/EcaC family oxidoreductase"/>
    <property type="match status" value="1"/>
</dbReference>
<dbReference type="EMBL" id="CP017839">
    <property type="protein sequence ID" value="APB00198.1"/>
    <property type="molecule type" value="Genomic_DNA"/>
</dbReference>
<dbReference type="Gene3D" id="3.10.450.50">
    <property type="match status" value="1"/>
</dbReference>
<evidence type="ECO:0000259" key="1">
    <source>
        <dbReference type="Pfam" id="PF14534"/>
    </source>
</evidence>
<feature type="domain" description="DUF4440" evidence="1">
    <location>
        <begin position="12"/>
        <end position="116"/>
    </location>
</feature>
<dbReference type="EMBL" id="BBYQ01000022">
    <property type="protein sequence ID" value="GAP27663.1"/>
    <property type="molecule type" value="Genomic_DNA"/>
</dbReference>
<evidence type="ECO:0000313" key="5">
    <source>
        <dbReference type="Proteomes" id="UP000180166"/>
    </source>
</evidence>
<dbReference type="GeneID" id="93376653"/>
<reference evidence="3 4" key="2">
    <citation type="journal article" date="2016" name="Genome Announc.">
        <title>Draft Genome Sequence of Erythromycin- and Oxytetracycline-Sensitive Nocardia seriolae Strain U-1 (NBRC 110359).</title>
        <authorList>
            <person name="Imajoh M."/>
            <person name="Sukeda M."/>
            <person name="Shimizu M."/>
            <person name="Yamane J."/>
            <person name="Ohnishi K."/>
            <person name="Oshima S."/>
        </authorList>
    </citation>
    <scope>NUCLEOTIDE SEQUENCE [LARGE SCALE GENOMIC DNA]</scope>
    <source>
        <strain evidence="3 4">U-1</strain>
    </source>
</reference>
<dbReference type="SUPFAM" id="SSF54427">
    <property type="entry name" value="NTF2-like"/>
    <property type="match status" value="1"/>
</dbReference>
<dbReference type="KEGG" id="nsr:NS506_06162"/>
<reference evidence="2 5" key="3">
    <citation type="submission" date="2016-10" db="EMBL/GenBank/DDBJ databases">
        <title>Genome sequence of Nocardia seriolae strain EM150506, isolated from Anguila japonica.</title>
        <authorList>
            <person name="Han H.-J."/>
        </authorList>
    </citation>
    <scope>NUCLEOTIDE SEQUENCE [LARGE SCALE GENOMIC DNA]</scope>
    <source>
        <strain evidence="2 5">EM150506</strain>
    </source>
</reference>
<keyword evidence="4" id="KW-1185">Reference proteome</keyword>
<reference evidence="4" key="1">
    <citation type="submission" date="2015-07" db="EMBL/GenBank/DDBJ databases">
        <title>Nocardia seriolae U-1 whole genome shotgun sequence.</title>
        <authorList>
            <person name="Imajoh M."/>
            <person name="Fukumoto Y."/>
            <person name="Sukeda M."/>
            <person name="Yamane J."/>
            <person name="Yamasaki K."/>
            <person name="Shimizu M."/>
            <person name="Ohnishi K."/>
            <person name="Oshima S."/>
        </authorList>
    </citation>
    <scope>NUCLEOTIDE SEQUENCE [LARGE SCALE GENOMIC DNA]</scope>
    <source>
        <strain evidence="4">U-1</strain>
    </source>
</reference>
<dbReference type="Proteomes" id="UP000037179">
    <property type="component" value="Unassembled WGS sequence"/>
</dbReference>
<dbReference type="Proteomes" id="UP000180166">
    <property type="component" value="Chromosome"/>
</dbReference>
<dbReference type="InterPro" id="IPR032710">
    <property type="entry name" value="NTF2-like_dom_sf"/>
</dbReference>
<dbReference type="AlphaFoldDB" id="A0A0B8N196"/>
<evidence type="ECO:0000313" key="4">
    <source>
        <dbReference type="Proteomes" id="UP000037179"/>
    </source>
</evidence>
<evidence type="ECO:0000313" key="2">
    <source>
        <dbReference type="EMBL" id="APB00198.1"/>
    </source>
</evidence>
<protein>
    <recommendedName>
        <fullName evidence="1">DUF4440 domain-containing protein</fullName>
    </recommendedName>
</protein>
<name>A0A0B8N196_9NOCA</name>